<protein>
    <submittedName>
        <fullName evidence="1">Uncharacterized protein</fullName>
    </submittedName>
</protein>
<proteinExistence type="predicted"/>
<dbReference type="AlphaFoldDB" id="A0A5C3PMF4"/>
<sequence length="94" mass="10678">MSSEELRQALSHSAALTVDYMACQVYSRFPNIPRLARAGLLAACPKWTWLYVFKDNSSLEALHAPLDLEDVRAVKEFLGAKKQGARWYEVIQHV</sequence>
<accession>A0A5C3PMF4</accession>
<gene>
    <name evidence="1" type="ORF">K466DRAFT_584541</name>
</gene>
<dbReference type="InParanoid" id="A0A5C3PMF4"/>
<reference evidence="1 2" key="1">
    <citation type="journal article" date="2019" name="Nat. Ecol. Evol.">
        <title>Megaphylogeny resolves global patterns of mushroom evolution.</title>
        <authorList>
            <person name="Varga T."/>
            <person name="Krizsan K."/>
            <person name="Foldi C."/>
            <person name="Dima B."/>
            <person name="Sanchez-Garcia M."/>
            <person name="Sanchez-Ramirez S."/>
            <person name="Szollosi G.J."/>
            <person name="Szarkandi J.G."/>
            <person name="Papp V."/>
            <person name="Albert L."/>
            <person name="Andreopoulos W."/>
            <person name="Angelini C."/>
            <person name="Antonin V."/>
            <person name="Barry K.W."/>
            <person name="Bougher N.L."/>
            <person name="Buchanan P."/>
            <person name="Buyck B."/>
            <person name="Bense V."/>
            <person name="Catcheside P."/>
            <person name="Chovatia M."/>
            <person name="Cooper J."/>
            <person name="Damon W."/>
            <person name="Desjardin D."/>
            <person name="Finy P."/>
            <person name="Geml J."/>
            <person name="Haridas S."/>
            <person name="Hughes K."/>
            <person name="Justo A."/>
            <person name="Karasinski D."/>
            <person name="Kautmanova I."/>
            <person name="Kiss B."/>
            <person name="Kocsube S."/>
            <person name="Kotiranta H."/>
            <person name="LaButti K.M."/>
            <person name="Lechner B.E."/>
            <person name="Liimatainen K."/>
            <person name="Lipzen A."/>
            <person name="Lukacs Z."/>
            <person name="Mihaltcheva S."/>
            <person name="Morgado L.N."/>
            <person name="Niskanen T."/>
            <person name="Noordeloos M.E."/>
            <person name="Ohm R.A."/>
            <person name="Ortiz-Santana B."/>
            <person name="Ovrebo C."/>
            <person name="Racz N."/>
            <person name="Riley R."/>
            <person name="Savchenko A."/>
            <person name="Shiryaev A."/>
            <person name="Soop K."/>
            <person name="Spirin V."/>
            <person name="Szebenyi C."/>
            <person name="Tomsovsky M."/>
            <person name="Tulloss R.E."/>
            <person name="Uehling J."/>
            <person name="Grigoriev I.V."/>
            <person name="Vagvolgyi C."/>
            <person name="Papp T."/>
            <person name="Martin F.M."/>
            <person name="Miettinen O."/>
            <person name="Hibbett D.S."/>
            <person name="Nagy L.G."/>
        </authorList>
    </citation>
    <scope>NUCLEOTIDE SEQUENCE [LARGE SCALE GENOMIC DNA]</scope>
    <source>
        <strain evidence="1 2">HHB13444</strain>
    </source>
</reference>
<evidence type="ECO:0000313" key="1">
    <source>
        <dbReference type="EMBL" id="TFK89488.1"/>
    </source>
</evidence>
<dbReference type="Proteomes" id="UP000308197">
    <property type="component" value="Unassembled WGS sequence"/>
</dbReference>
<keyword evidence="2" id="KW-1185">Reference proteome</keyword>
<evidence type="ECO:0000313" key="2">
    <source>
        <dbReference type="Proteomes" id="UP000308197"/>
    </source>
</evidence>
<dbReference type="EMBL" id="ML211074">
    <property type="protein sequence ID" value="TFK89488.1"/>
    <property type="molecule type" value="Genomic_DNA"/>
</dbReference>
<organism evidence="1 2">
    <name type="scientific">Polyporus arcularius HHB13444</name>
    <dbReference type="NCBI Taxonomy" id="1314778"/>
    <lineage>
        <taxon>Eukaryota</taxon>
        <taxon>Fungi</taxon>
        <taxon>Dikarya</taxon>
        <taxon>Basidiomycota</taxon>
        <taxon>Agaricomycotina</taxon>
        <taxon>Agaricomycetes</taxon>
        <taxon>Polyporales</taxon>
        <taxon>Polyporaceae</taxon>
        <taxon>Polyporus</taxon>
    </lineage>
</organism>
<name>A0A5C3PMF4_9APHY</name>